<reference evidence="11 12" key="1">
    <citation type="submission" date="2018-10" db="EMBL/GenBank/DDBJ databases">
        <title>Genomic Encyclopedia of Archaeal and Bacterial Type Strains, Phase II (KMG-II): from individual species to whole genera.</title>
        <authorList>
            <person name="Goeker M."/>
        </authorList>
    </citation>
    <scope>NUCLEOTIDE SEQUENCE [LARGE SCALE GENOMIC DNA]</scope>
    <source>
        <strain evidence="11 12">DSM 23424</strain>
    </source>
</reference>
<evidence type="ECO:0000259" key="10">
    <source>
        <dbReference type="Pfam" id="PF03372"/>
    </source>
</evidence>
<evidence type="ECO:0000256" key="8">
    <source>
        <dbReference type="ARBA" id="ARBA00023204"/>
    </source>
</evidence>
<keyword evidence="11" id="KW-0269">Exonuclease</keyword>
<dbReference type="Pfam" id="PF03372">
    <property type="entry name" value="Exo_endo_phos"/>
    <property type="match status" value="1"/>
</dbReference>
<keyword evidence="4" id="KW-0479">Metal-binding</keyword>
<keyword evidence="11" id="KW-0255">Endonuclease</keyword>
<dbReference type="CDD" id="cd09084">
    <property type="entry name" value="EEP-2"/>
    <property type="match status" value="1"/>
</dbReference>
<evidence type="ECO:0000256" key="4">
    <source>
        <dbReference type="ARBA" id="ARBA00022723"/>
    </source>
</evidence>
<feature type="transmembrane region" description="Helical" evidence="9">
    <location>
        <begin position="38"/>
        <end position="61"/>
    </location>
</feature>
<dbReference type="GO" id="GO:0004519">
    <property type="term" value="F:endonuclease activity"/>
    <property type="evidence" value="ECO:0007669"/>
    <property type="project" value="UniProtKB-KW"/>
</dbReference>
<keyword evidence="7" id="KW-0460">Magnesium</keyword>
<sequence length="348" mass="40196">MRGSGFFTKILYRANQIFAVCLLLSFVLPYLPPDRFPNLSLLSLGVSPLIVINIIFVIYWLIRRKRTFLLSAVILVAAWFFFNPFIEFSSEKSSDEFENSLKILSYNVRLFNAYEDDSKVNVSEIISEILEEQQPDIVCIQEYYNGANQTFSEYPYQFVHFKKTTNNKGVTKKHVLGHAILSKYPLINTGAFDFDKTYNNSIYADVLKGDDTIRVYNLHLKSMGITPSVATLQDGDKEKLRKRMSNAFLGQQQQMEAVMEHKAKSKFPVLLCGDFNNTSFSYIYRKIQKGMKDGFVEKGNSLGTTYLFDYYPMRIDYIFTSESFEVLSFETSKRTFSDHYPISAKVGW</sequence>
<dbReference type="OrthoDB" id="635146at2"/>
<feature type="domain" description="Endonuclease/exonuclease/phosphatase" evidence="10">
    <location>
        <begin position="104"/>
        <end position="339"/>
    </location>
</feature>
<keyword evidence="9" id="KW-0812">Transmembrane</keyword>
<name>A0A3L9Z3D3_9FLAO</name>
<dbReference type="InterPro" id="IPR036691">
    <property type="entry name" value="Endo/exonu/phosph_ase_sf"/>
</dbReference>
<dbReference type="SUPFAM" id="SSF56219">
    <property type="entry name" value="DNase I-like"/>
    <property type="match status" value="1"/>
</dbReference>
<evidence type="ECO:0000256" key="5">
    <source>
        <dbReference type="ARBA" id="ARBA00022763"/>
    </source>
</evidence>
<dbReference type="EMBL" id="REFC01000012">
    <property type="protein sequence ID" value="RMA64848.1"/>
    <property type="molecule type" value="Genomic_DNA"/>
</dbReference>
<dbReference type="GO" id="GO:0046872">
    <property type="term" value="F:metal ion binding"/>
    <property type="evidence" value="ECO:0007669"/>
    <property type="project" value="UniProtKB-KW"/>
</dbReference>
<gene>
    <name evidence="11" type="ORF">BXY75_1733</name>
</gene>
<proteinExistence type="predicted"/>
<organism evidence="11 12">
    <name type="scientific">Ulvibacter antarcticus</name>
    <dbReference type="NCBI Taxonomy" id="442714"/>
    <lineage>
        <taxon>Bacteria</taxon>
        <taxon>Pseudomonadati</taxon>
        <taxon>Bacteroidota</taxon>
        <taxon>Flavobacteriia</taxon>
        <taxon>Flavobacteriales</taxon>
        <taxon>Flavobacteriaceae</taxon>
        <taxon>Ulvibacter</taxon>
    </lineage>
</organism>
<accession>A0A3L9Z3D3</accession>
<evidence type="ECO:0000256" key="2">
    <source>
        <dbReference type="ARBA" id="ARBA00001946"/>
    </source>
</evidence>
<dbReference type="Gene3D" id="3.60.10.10">
    <property type="entry name" value="Endonuclease/exonuclease/phosphatase"/>
    <property type="match status" value="1"/>
</dbReference>
<keyword evidence="12" id="KW-1185">Reference proteome</keyword>
<keyword evidence="9" id="KW-0472">Membrane</keyword>
<evidence type="ECO:0000256" key="1">
    <source>
        <dbReference type="ARBA" id="ARBA00001936"/>
    </source>
</evidence>
<comment type="caution">
    <text evidence="11">The sequence shown here is derived from an EMBL/GenBank/DDBJ whole genome shotgun (WGS) entry which is preliminary data.</text>
</comment>
<dbReference type="AlphaFoldDB" id="A0A3L9Z3D3"/>
<evidence type="ECO:0000313" key="12">
    <source>
        <dbReference type="Proteomes" id="UP000271339"/>
    </source>
</evidence>
<evidence type="ECO:0000256" key="9">
    <source>
        <dbReference type="SAM" id="Phobius"/>
    </source>
</evidence>
<evidence type="ECO:0000256" key="7">
    <source>
        <dbReference type="ARBA" id="ARBA00022842"/>
    </source>
</evidence>
<dbReference type="GO" id="GO:0006281">
    <property type="term" value="P:DNA repair"/>
    <property type="evidence" value="ECO:0007669"/>
    <property type="project" value="UniProtKB-KW"/>
</dbReference>
<dbReference type="GO" id="GO:0004527">
    <property type="term" value="F:exonuclease activity"/>
    <property type="evidence" value="ECO:0007669"/>
    <property type="project" value="UniProtKB-KW"/>
</dbReference>
<dbReference type="PANTHER" id="PTHR15822">
    <property type="entry name" value="TRAF AND TNF RECEPTOR-ASSOCIATED PROTEIN"/>
    <property type="match status" value="1"/>
</dbReference>
<protein>
    <submittedName>
        <fullName evidence="11">Endonuclease/exonuclease/phosphatase family metal-dependent hydrolase</fullName>
    </submittedName>
</protein>
<keyword evidence="3" id="KW-0540">Nuclease</keyword>
<comment type="cofactor">
    <cofactor evidence="2">
        <name>Mg(2+)</name>
        <dbReference type="ChEBI" id="CHEBI:18420"/>
    </cofactor>
</comment>
<keyword evidence="5" id="KW-0227">DNA damage</keyword>
<comment type="cofactor">
    <cofactor evidence="1">
        <name>Mn(2+)</name>
        <dbReference type="ChEBI" id="CHEBI:29035"/>
    </cofactor>
</comment>
<keyword evidence="6 11" id="KW-0378">Hydrolase</keyword>
<keyword evidence="9" id="KW-1133">Transmembrane helix</keyword>
<dbReference type="InterPro" id="IPR051547">
    <property type="entry name" value="TDP2-like"/>
</dbReference>
<evidence type="ECO:0000256" key="3">
    <source>
        <dbReference type="ARBA" id="ARBA00022722"/>
    </source>
</evidence>
<feature type="transmembrane region" description="Helical" evidence="9">
    <location>
        <begin position="12"/>
        <end position="32"/>
    </location>
</feature>
<keyword evidence="8" id="KW-0234">DNA repair</keyword>
<dbReference type="InterPro" id="IPR005135">
    <property type="entry name" value="Endo/exonuclease/phosphatase"/>
</dbReference>
<feature type="transmembrane region" description="Helical" evidence="9">
    <location>
        <begin position="68"/>
        <end position="86"/>
    </location>
</feature>
<dbReference type="Proteomes" id="UP000271339">
    <property type="component" value="Unassembled WGS sequence"/>
</dbReference>
<dbReference type="PANTHER" id="PTHR15822:SF4">
    <property type="entry name" value="TYROSYL-DNA PHOSPHODIESTERASE 2"/>
    <property type="match status" value="1"/>
</dbReference>
<evidence type="ECO:0000256" key="6">
    <source>
        <dbReference type="ARBA" id="ARBA00022801"/>
    </source>
</evidence>
<dbReference type="RefSeq" id="WP_121907272.1">
    <property type="nucleotide sequence ID" value="NZ_REFC01000012.1"/>
</dbReference>
<evidence type="ECO:0000313" key="11">
    <source>
        <dbReference type="EMBL" id="RMA64848.1"/>
    </source>
</evidence>